<dbReference type="InterPro" id="IPR015815">
    <property type="entry name" value="HIBADH-related"/>
</dbReference>
<evidence type="ECO:0000256" key="2">
    <source>
        <dbReference type="ARBA" id="ARBA00006013"/>
    </source>
</evidence>
<keyword evidence="13" id="KW-1185">Reference proteome</keyword>
<dbReference type="Gene3D" id="3.40.50.720">
    <property type="entry name" value="NAD(P)-binding Rossmann-like Domain"/>
    <property type="match status" value="1"/>
</dbReference>
<evidence type="ECO:0000256" key="1">
    <source>
        <dbReference type="ARBA" id="ARBA00005109"/>
    </source>
</evidence>
<comment type="similarity">
    <text evidence="2">Belongs to the HIBADH-related family. 3-hydroxyisobutyrate dehydrogenase subfamily.</text>
</comment>
<keyword evidence="4 9" id="KW-0101">Branched-chain amino acid catabolism</keyword>
<dbReference type="Pfam" id="PF03446">
    <property type="entry name" value="NAD_binding_2"/>
    <property type="match status" value="1"/>
</dbReference>
<dbReference type="FunFam" id="3.40.50.720:FF:000630">
    <property type="entry name" value="3-hydroxyisobutyrate dehydrogenase"/>
    <property type="match status" value="1"/>
</dbReference>
<dbReference type="InterPro" id="IPR006115">
    <property type="entry name" value="6PGDH_NADP-bd"/>
</dbReference>
<comment type="catalytic activity">
    <reaction evidence="7 9">
        <text>3-hydroxy-2-methylpropanoate + NAD(+) = 2-methyl-3-oxopropanoate + NADH + H(+)</text>
        <dbReference type="Rhea" id="RHEA:17681"/>
        <dbReference type="ChEBI" id="CHEBI:11805"/>
        <dbReference type="ChEBI" id="CHEBI:15378"/>
        <dbReference type="ChEBI" id="CHEBI:57540"/>
        <dbReference type="ChEBI" id="CHEBI:57700"/>
        <dbReference type="ChEBI" id="CHEBI:57945"/>
        <dbReference type="EC" id="1.1.1.31"/>
    </reaction>
</comment>
<dbReference type="GO" id="GO:0051287">
    <property type="term" value="F:NAD binding"/>
    <property type="evidence" value="ECO:0007669"/>
    <property type="project" value="InterPro"/>
</dbReference>
<feature type="active site" evidence="8">
    <location>
        <position position="211"/>
    </location>
</feature>
<protein>
    <recommendedName>
        <fullName evidence="3 9">3-hydroxyisobutyrate dehydrogenase</fullName>
        <shortName evidence="9">HIBADH</shortName>
        <ecNumber evidence="3 9">1.1.1.31</ecNumber>
    </recommendedName>
</protein>
<comment type="caution">
    <text evidence="12">The sequence shown here is derived from an EMBL/GenBank/DDBJ whole genome shotgun (WGS) entry which is preliminary data.</text>
</comment>
<evidence type="ECO:0000313" key="12">
    <source>
        <dbReference type="EMBL" id="RKU47148.1"/>
    </source>
</evidence>
<evidence type="ECO:0000259" key="11">
    <source>
        <dbReference type="Pfam" id="PF14833"/>
    </source>
</evidence>
<feature type="domain" description="3-hydroxyisobutyrate dehydrogenase-like NAD-binding" evidence="11">
    <location>
        <begin position="205"/>
        <end position="333"/>
    </location>
</feature>
<dbReference type="FunFam" id="1.10.1040.10:FF:000006">
    <property type="entry name" value="3-hydroxyisobutyrate dehydrogenase"/>
    <property type="match status" value="1"/>
</dbReference>
<dbReference type="SUPFAM" id="SSF48179">
    <property type="entry name" value="6-phosphogluconate dehydrogenase C-terminal domain-like"/>
    <property type="match status" value="1"/>
</dbReference>
<evidence type="ECO:0000313" key="13">
    <source>
        <dbReference type="Proteomes" id="UP000275385"/>
    </source>
</evidence>
<dbReference type="STRING" id="177199.A0A420YH01"/>
<dbReference type="SUPFAM" id="SSF51735">
    <property type="entry name" value="NAD(P)-binding Rossmann-fold domains"/>
    <property type="match status" value="1"/>
</dbReference>
<dbReference type="GO" id="GO:0006574">
    <property type="term" value="P:L-valine catabolic process"/>
    <property type="evidence" value="ECO:0007669"/>
    <property type="project" value="UniProtKB-UniPathway"/>
</dbReference>
<dbReference type="GO" id="GO:0050661">
    <property type="term" value="F:NADP binding"/>
    <property type="evidence" value="ECO:0007669"/>
    <property type="project" value="InterPro"/>
</dbReference>
<dbReference type="InterPro" id="IPR013328">
    <property type="entry name" value="6PGD_dom2"/>
</dbReference>
<evidence type="ECO:0000256" key="3">
    <source>
        <dbReference type="ARBA" id="ARBA00012991"/>
    </source>
</evidence>
<reference evidence="12 13" key="1">
    <citation type="submission" date="2018-08" db="EMBL/GenBank/DDBJ databases">
        <title>Draft genome of the lignicolous fungus Coniochaeta pulveracea.</title>
        <authorList>
            <person name="Borstlap C.J."/>
            <person name="De Witt R.N."/>
            <person name="Botha A."/>
            <person name="Volschenk H."/>
        </authorList>
    </citation>
    <scope>NUCLEOTIDE SEQUENCE [LARGE SCALE GENOMIC DNA]</scope>
    <source>
        <strain evidence="12 13">CAB683</strain>
    </source>
</reference>
<dbReference type="AlphaFoldDB" id="A0A420YH01"/>
<dbReference type="InterPro" id="IPR036291">
    <property type="entry name" value="NAD(P)-bd_dom_sf"/>
</dbReference>
<evidence type="ECO:0000256" key="8">
    <source>
        <dbReference type="PIRSR" id="PIRSR000103-1"/>
    </source>
</evidence>
<dbReference type="OrthoDB" id="21615at2759"/>
<dbReference type="InterPro" id="IPR008927">
    <property type="entry name" value="6-PGluconate_DH-like_C_sf"/>
</dbReference>
<dbReference type="GO" id="GO:0008442">
    <property type="term" value="F:3-hydroxyisobutyrate dehydrogenase activity"/>
    <property type="evidence" value="ECO:0007669"/>
    <property type="project" value="UniProtKB-EC"/>
</dbReference>
<comment type="pathway">
    <text evidence="1 9">Amino-acid degradation; L-valine degradation.</text>
</comment>
<organism evidence="12 13">
    <name type="scientific">Coniochaeta pulveracea</name>
    <dbReference type="NCBI Taxonomy" id="177199"/>
    <lineage>
        <taxon>Eukaryota</taxon>
        <taxon>Fungi</taxon>
        <taxon>Dikarya</taxon>
        <taxon>Ascomycota</taxon>
        <taxon>Pezizomycotina</taxon>
        <taxon>Sordariomycetes</taxon>
        <taxon>Sordariomycetidae</taxon>
        <taxon>Coniochaetales</taxon>
        <taxon>Coniochaetaceae</taxon>
        <taxon>Coniochaeta</taxon>
    </lineage>
</organism>
<dbReference type="PROSITE" id="PS00895">
    <property type="entry name" value="3_HYDROXYISOBUT_DH"/>
    <property type="match status" value="1"/>
</dbReference>
<proteinExistence type="inferred from homology"/>
<dbReference type="GO" id="GO:0005739">
    <property type="term" value="C:mitochondrion"/>
    <property type="evidence" value="ECO:0007669"/>
    <property type="project" value="TreeGrafter"/>
</dbReference>
<accession>A0A420YH01</accession>
<sequence>MMKGTIRITRLGSKLAARRGFSTTSRQLDNYAFIGLGQMGFQMARNLQSKLSPNDRVRLFDINTAAAEQLAHEMKTSQAGGAAVELAKSAADAAKESDVTITCLPEPQHVRSAYTELLSPGLPARPRPSLFIDCSTIDPSSSREVAALVEQAGGVFVDAPMSGGVVGATAGTLTFMLGAPDSLVSRVEPILLRMGRRVLHCGAQGAGLSAKLANNYLLAINNIATAEAMNLGVKWGLDPKVLAGVINVSTGKCWPSEVNNPVPGVVETAPASRDYKGGFGIGLMKKDLKLAMIAAQEAGARLELAPKAKDVYEDAEEEEQCRGRDFSVVYRYLGGQE</sequence>
<gene>
    <name evidence="12" type="ORF">DL546_006448</name>
</gene>
<keyword evidence="5 9" id="KW-0560">Oxidoreductase</keyword>
<dbReference type="NCBIfam" id="TIGR01692">
    <property type="entry name" value="HIBADH"/>
    <property type="match status" value="1"/>
</dbReference>
<dbReference type="PIRSF" id="PIRSF000103">
    <property type="entry name" value="HIBADH"/>
    <property type="match status" value="1"/>
</dbReference>
<evidence type="ECO:0000256" key="4">
    <source>
        <dbReference type="ARBA" id="ARBA00022456"/>
    </source>
</evidence>
<keyword evidence="6 9" id="KW-0520">NAD</keyword>
<dbReference type="EC" id="1.1.1.31" evidence="3 9"/>
<evidence type="ECO:0000256" key="6">
    <source>
        <dbReference type="ARBA" id="ARBA00023027"/>
    </source>
</evidence>
<dbReference type="Gene3D" id="1.10.1040.10">
    <property type="entry name" value="N-(1-d-carboxylethyl)-l-norvaline Dehydrogenase, domain 2"/>
    <property type="match status" value="1"/>
</dbReference>
<dbReference type="PANTHER" id="PTHR22981:SF7">
    <property type="entry name" value="3-HYDROXYISOBUTYRATE DEHYDROGENASE, MITOCHONDRIAL"/>
    <property type="match status" value="1"/>
</dbReference>
<dbReference type="Pfam" id="PF14833">
    <property type="entry name" value="NAD_binding_11"/>
    <property type="match status" value="1"/>
</dbReference>
<feature type="domain" description="6-phosphogluconate dehydrogenase NADP-binding" evidence="10">
    <location>
        <begin position="31"/>
        <end position="202"/>
    </location>
</feature>
<dbReference type="InterPro" id="IPR011548">
    <property type="entry name" value="HIBADH"/>
</dbReference>
<evidence type="ECO:0000259" key="10">
    <source>
        <dbReference type="Pfam" id="PF03446"/>
    </source>
</evidence>
<evidence type="ECO:0000256" key="7">
    <source>
        <dbReference type="ARBA" id="ARBA00049197"/>
    </source>
</evidence>
<dbReference type="PANTHER" id="PTHR22981">
    <property type="entry name" value="3-HYDROXYISOBUTYRATE DEHYDROGENASE-RELATED"/>
    <property type="match status" value="1"/>
</dbReference>
<dbReference type="Proteomes" id="UP000275385">
    <property type="component" value="Unassembled WGS sequence"/>
</dbReference>
<dbReference type="EMBL" id="QVQW01000010">
    <property type="protein sequence ID" value="RKU47148.1"/>
    <property type="molecule type" value="Genomic_DNA"/>
</dbReference>
<evidence type="ECO:0000256" key="9">
    <source>
        <dbReference type="RuleBase" id="RU910714"/>
    </source>
</evidence>
<evidence type="ECO:0000256" key="5">
    <source>
        <dbReference type="ARBA" id="ARBA00023002"/>
    </source>
</evidence>
<name>A0A420YH01_9PEZI</name>
<dbReference type="InterPro" id="IPR029154">
    <property type="entry name" value="HIBADH-like_NADP-bd"/>
</dbReference>
<dbReference type="InterPro" id="IPR002204">
    <property type="entry name" value="3-OH-isobutyrate_DH-rel_CS"/>
</dbReference>
<dbReference type="UniPathway" id="UPA00362"/>